<protein>
    <submittedName>
        <fullName evidence="2">Aldo/keto reductase</fullName>
    </submittedName>
</protein>
<reference evidence="2 3" key="1">
    <citation type="submission" date="2024-03" db="EMBL/GenBank/DDBJ databases">
        <title>Complete genome sequence of the green alga Chloropicon roscoffensis RCC1871.</title>
        <authorList>
            <person name="Lemieux C."/>
            <person name="Pombert J.-F."/>
            <person name="Otis C."/>
            <person name="Turmel M."/>
        </authorList>
    </citation>
    <scope>NUCLEOTIDE SEQUENCE [LARGE SCALE GENOMIC DNA]</scope>
    <source>
        <strain evidence="2 3">RCC1871</strain>
    </source>
</reference>
<dbReference type="CDD" id="cd19101">
    <property type="entry name" value="AKR_unchar"/>
    <property type="match status" value="1"/>
</dbReference>
<dbReference type="InterPro" id="IPR036812">
    <property type="entry name" value="NAD(P)_OxRdtase_dom_sf"/>
</dbReference>
<feature type="domain" description="NADP-dependent oxidoreductase" evidence="1">
    <location>
        <begin position="93"/>
        <end position="389"/>
    </location>
</feature>
<gene>
    <name evidence="2" type="ORF">HKI87_02g12720</name>
</gene>
<evidence type="ECO:0000259" key="1">
    <source>
        <dbReference type="Pfam" id="PF00248"/>
    </source>
</evidence>
<dbReference type="InterPro" id="IPR023210">
    <property type="entry name" value="NADP_OxRdtase_dom"/>
</dbReference>
<evidence type="ECO:0000313" key="3">
    <source>
        <dbReference type="Proteomes" id="UP001472866"/>
    </source>
</evidence>
<dbReference type="PANTHER" id="PTHR43147:SF5">
    <property type="entry name" value="OXIDOREDUCTASE"/>
    <property type="match status" value="1"/>
</dbReference>
<dbReference type="AlphaFoldDB" id="A0AAX4P1W7"/>
<dbReference type="EMBL" id="CP151502">
    <property type="protein sequence ID" value="WZN59746.1"/>
    <property type="molecule type" value="Genomic_DNA"/>
</dbReference>
<sequence>MRVSVSRRAGPEAGCLGSVGPLTRRRPSSCGLPRTNTTRSSTLERRNFLAGGTVAGLLGCSQTAGQVSLAAGLVDGATIPRAEVCPGLEISRVVKGCWQLSGGHRGDKASDHTTGKSAVADFDKFVEAGITTFDTADIYGPSEELIGKYLDGRGGSEGVQVFTKFCCFGADMDLVTQKMVDKRIKASRMKLKMDELDLVQLYWHDYGKKNYVDAMKCLSENETVRNIGVTNMDVRRLEEFKTAGVLPVLNQVQYSLLDRRPENGMTTFCAEHGVKLLPYGVLAGGLLSDRYLGVPASQVKFDTYSKQKYASVIQQGGGWKWFQELLSVLSEIGDSKGSTIANVASAWVLARPQVVGILIGARNADHVQDHQAIPRVSLETGDLDKIAAVLDKGVKPQGDCYDWERGTGPF</sequence>
<organism evidence="2 3">
    <name type="scientific">Chloropicon roscoffensis</name>
    <dbReference type="NCBI Taxonomy" id="1461544"/>
    <lineage>
        <taxon>Eukaryota</taxon>
        <taxon>Viridiplantae</taxon>
        <taxon>Chlorophyta</taxon>
        <taxon>Chloropicophyceae</taxon>
        <taxon>Chloropicales</taxon>
        <taxon>Chloropicaceae</taxon>
        <taxon>Chloropicon</taxon>
    </lineage>
</organism>
<dbReference type="SUPFAM" id="SSF51430">
    <property type="entry name" value="NAD(P)-linked oxidoreductase"/>
    <property type="match status" value="1"/>
</dbReference>
<dbReference type="PANTHER" id="PTHR43147">
    <property type="entry name" value="PROTEIN TAS"/>
    <property type="match status" value="1"/>
</dbReference>
<evidence type="ECO:0000313" key="2">
    <source>
        <dbReference type="EMBL" id="WZN59746.1"/>
    </source>
</evidence>
<keyword evidence="3" id="KW-1185">Reference proteome</keyword>
<dbReference type="Proteomes" id="UP001472866">
    <property type="component" value="Chromosome 02"/>
</dbReference>
<dbReference type="Pfam" id="PF00248">
    <property type="entry name" value="Aldo_ket_red"/>
    <property type="match status" value="1"/>
</dbReference>
<accession>A0AAX4P1W7</accession>
<name>A0AAX4P1W7_9CHLO</name>
<dbReference type="Gene3D" id="3.20.20.100">
    <property type="entry name" value="NADP-dependent oxidoreductase domain"/>
    <property type="match status" value="1"/>
</dbReference>
<proteinExistence type="predicted"/>